<dbReference type="CDD" id="cd18093">
    <property type="entry name" value="SpoU-like_TrmJ"/>
    <property type="match status" value="1"/>
</dbReference>
<dbReference type="RefSeq" id="WP_301664907.1">
    <property type="nucleotide sequence ID" value="NZ_VCYH01000009.1"/>
</dbReference>
<evidence type="ECO:0000313" key="6">
    <source>
        <dbReference type="EMBL" id="MDN7025720.1"/>
    </source>
</evidence>
<dbReference type="PIRSF" id="PIRSF004808">
    <property type="entry name" value="LasT"/>
    <property type="match status" value="1"/>
</dbReference>
<evidence type="ECO:0000256" key="1">
    <source>
        <dbReference type="ARBA" id="ARBA00007228"/>
    </source>
</evidence>
<dbReference type="InterPro" id="IPR029026">
    <property type="entry name" value="tRNA_m1G_MTases_N"/>
</dbReference>
<keyword evidence="7" id="KW-1185">Reference proteome</keyword>
<keyword evidence="3" id="KW-0808">Transferase</keyword>
<dbReference type="GO" id="GO:0008168">
    <property type="term" value="F:methyltransferase activity"/>
    <property type="evidence" value="ECO:0007669"/>
    <property type="project" value="UniProtKB-KW"/>
</dbReference>
<dbReference type="EMBL" id="VCYH01000009">
    <property type="protein sequence ID" value="MDN7025720.1"/>
    <property type="molecule type" value="Genomic_DNA"/>
</dbReference>
<proteinExistence type="inferred from homology"/>
<dbReference type="InterPro" id="IPR001537">
    <property type="entry name" value="SpoU_MeTrfase"/>
</dbReference>
<evidence type="ECO:0000313" key="7">
    <source>
        <dbReference type="Proteomes" id="UP001168338"/>
    </source>
</evidence>
<gene>
    <name evidence="6" type="ORF">FGU65_12655</name>
</gene>
<keyword evidence="4" id="KW-0949">S-adenosyl-L-methionine</keyword>
<organism evidence="6 7">
    <name type="scientific">Methanoculleus frigidifontis</name>
    <dbReference type="NCBI Taxonomy" id="2584085"/>
    <lineage>
        <taxon>Archaea</taxon>
        <taxon>Methanobacteriati</taxon>
        <taxon>Methanobacteriota</taxon>
        <taxon>Stenosarchaea group</taxon>
        <taxon>Methanomicrobia</taxon>
        <taxon>Methanomicrobiales</taxon>
        <taxon>Methanomicrobiaceae</taxon>
        <taxon>Methanoculleus</taxon>
    </lineage>
</organism>
<name>A0ABT8MCQ6_9EURY</name>
<comment type="similarity">
    <text evidence="1">Belongs to the class IV-like SAM-binding methyltransferase superfamily. RNA methyltransferase TrmH family.</text>
</comment>
<reference evidence="6" key="1">
    <citation type="submission" date="2019-05" db="EMBL/GenBank/DDBJ databases">
        <title>Methanoculleus sp. FWC-SCC1, a methanogenic archaeon isolated from deep marine cold seep.</title>
        <authorList>
            <person name="Chen Y.-W."/>
            <person name="Chen S.-C."/>
            <person name="Teng N.-H."/>
            <person name="Lai M.-C."/>
        </authorList>
    </citation>
    <scope>NUCLEOTIDE SEQUENCE</scope>
    <source>
        <strain evidence="6">FWC-SCC1</strain>
    </source>
</reference>
<dbReference type="SUPFAM" id="SSF75217">
    <property type="entry name" value="alpha/beta knot"/>
    <property type="match status" value="1"/>
</dbReference>
<dbReference type="Pfam" id="PF00588">
    <property type="entry name" value="SpoU_methylase"/>
    <property type="match status" value="1"/>
</dbReference>
<dbReference type="PANTHER" id="PTHR42786:SF2">
    <property type="entry name" value="TRNA (CYTIDINE_URIDINE-2'-O-)-METHYLTRANSFERASE TRMJ"/>
    <property type="match status" value="1"/>
</dbReference>
<dbReference type="Gene3D" id="1.10.8.590">
    <property type="match status" value="1"/>
</dbReference>
<evidence type="ECO:0000256" key="4">
    <source>
        <dbReference type="ARBA" id="ARBA00022691"/>
    </source>
</evidence>
<comment type="caution">
    <text evidence="6">The sequence shown here is derived from an EMBL/GenBank/DDBJ whole genome shotgun (WGS) entry which is preliminary data.</text>
</comment>
<evidence type="ECO:0000259" key="5">
    <source>
        <dbReference type="Pfam" id="PF00588"/>
    </source>
</evidence>
<dbReference type="PANTHER" id="PTHR42786">
    <property type="entry name" value="TRNA/RRNA METHYLTRANSFERASE"/>
    <property type="match status" value="1"/>
</dbReference>
<accession>A0ABT8MCQ6</accession>
<sequence length="248" mass="27865">MPEIAIVLVEPLYEGNVGFAARVMKNFGFCDLVLVNPCPLGDDAIARASHARDVLDSARRCTLEEVYRDYDFVVATTGEVSKSICTPMRMPYYEPAEVREIVADIDGRVAFLFGRENWGLANTELARSNLICTIPTSEVYPILNLSHAVGIVCYELANLPRGTYLLASPVEMDSLYTHIDAFLDRIDHPDFKRENTMTLIRRVLGRTKLTAREVSTMHGLMRRAEWHMGEKKEPLNGSWGDTTTDDSC</sequence>
<dbReference type="Proteomes" id="UP001168338">
    <property type="component" value="Unassembled WGS sequence"/>
</dbReference>
<protein>
    <submittedName>
        <fullName evidence="6">RNA methyltransferase</fullName>
    </submittedName>
</protein>
<evidence type="ECO:0000256" key="3">
    <source>
        <dbReference type="ARBA" id="ARBA00022679"/>
    </source>
</evidence>
<feature type="domain" description="tRNA/rRNA methyltransferase SpoU type" evidence="5">
    <location>
        <begin position="4"/>
        <end position="154"/>
    </location>
</feature>
<dbReference type="Gene3D" id="3.40.1280.10">
    <property type="match status" value="1"/>
</dbReference>
<dbReference type="GO" id="GO:0032259">
    <property type="term" value="P:methylation"/>
    <property type="evidence" value="ECO:0007669"/>
    <property type="project" value="UniProtKB-KW"/>
</dbReference>
<keyword evidence="2 6" id="KW-0489">Methyltransferase</keyword>
<dbReference type="NCBIfam" id="TIGR00050">
    <property type="entry name" value="rRNA_methyl_1"/>
    <property type="match status" value="1"/>
</dbReference>
<dbReference type="InterPro" id="IPR029028">
    <property type="entry name" value="Alpha/beta_knot_MTases"/>
</dbReference>
<dbReference type="InterPro" id="IPR004384">
    <property type="entry name" value="RNA_MeTrfase_TrmJ/LasT"/>
</dbReference>
<evidence type="ECO:0000256" key="2">
    <source>
        <dbReference type="ARBA" id="ARBA00022603"/>
    </source>
</evidence>